<dbReference type="PROSITE" id="PS51257">
    <property type="entry name" value="PROKAR_LIPOPROTEIN"/>
    <property type="match status" value="1"/>
</dbReference>
<organism evidence="3 4">
    <name type="scientific">Gemmatimonas groenlandica</name>
    <dbReference type="NCBI Taxonomy" id="2732249"/>
    <lineage>
        <taxon>Bacteria</taxon>
        <taxon>Pseudomonadati</taxon>
        <taxon>Gemmatimonadota</taxon>
        <taxon>Gemmatimonadia</taxon>
        <taxon>Gemmatimonadales</taxon>
        <taxon>Gemmatimonadaceae</taxon>
        <taxon>Gemmatimonas</taxon>
    </lineage>
</organism>
<protein>
    <submittedName>
        <fullName evidence="3">BON domain-containing protein</fullName>
    </submittedName>
</protein>
<feature type="chain" id="PRO_5026834569" evidence="1">
    <location>
        <begin position="19"/>
        <end position="118"/>
    </location>
</feature>
<feature type="domain" description="BON" evidence="2">
    <location>
        <begin position="49"/>
        <end position="118"/>
    </location>
</feature>
<evidence type="ECO:0000313" key="4">
    <source>
        <dbReference type="Proteomes" id="UP000500938"/>
    </source>
</evidence>
<dbReference type="Gene3D" id="3.30.1340.30">
    <property type="match status" value="1"/>
</dbReference>
<dbReference type="RefSeq" id="WP_171223718.1">
    <property type="nucleotide sequence ID" value="NZ_CP053085.1"/>
</dbReference>
<dbReference type="InterPro" id="IPR007055">
    <property type="entry name" value="BON_dom"/>
</dbReference>
<keyword evidence="4" id="KW-1185">Reference proteome</keyword>
<dbReference type="Proteomes" id="UP000500938">
    <property type="component" value="Chromosome"/>
</dbReference>
<evidence type="ECO:0000256" key="1">
    <source>
        <dbReference type="SAM" id="SignalP"/>
    </source>
</evidence>
<dbReference type="KEGG" id="ggr:HKW67_01530"/>
<reference evidence="3 4" key="1">
    <citation type="submission" date="2020-05" db="EMBL/GenBank/DDBJ databases">
        <title>Complete genome sequence of Gemmatimonas greenlandica TET16.</title>
        <authorList>
            <person name="Zeng Y."/>
        </authorList>
    </citation>
    <scope>NUCLEOTIDE SEQUENCE [LARGE SCALE GENOMIC DNA]</scope>
    <source>
        <strain evidence="3 4">TET16</strain>
    </source>
</reference>
<accession>A0A6M4IMP7</accession>
<dbReference type="Pfam" id="PF04972">
    <property type="entry name" value="BON"/>
    <property type="match status" value="1"/>
</dbReference>
<evidence type="ECO:0000259" key="2">
    <source>
        <dbReference type="PROSITE" id="PS50914"/>
    </source>
</evidence>
<dbReference type="PROSITE" id="PS50914">
    <property type="entry name" value="BON"/>
    <property type="match status" value="1"/>
</dbReference>
<gene>
    <name evidence="3" type="ORF">HKW67_01530</name>
</gene>
<feature type="signal peptide" evidence="1">
    <location>
        <begin position="1"/>
        <end position="18"/>
    </location>
</feature>
<name>A0A6M4IMP7_9BACT</name>
<dbReference type="EMBL" id="CP053085">
    <property type="protein sequence ID" value="QJR34292.1"/>
    <property type="molecule type" value="Genomic_DNA"/>
</dbReference>
<evidence type="ECO:0000313" key="3">
    <source>
        <dbReference type="EMBL" id="QJR34292.1"/>
    </source>
</evidence>
<dbReference type="AlphaFoldDB" id="A0A6M4IMP7"/>
<keyword evidence="1" id="KW-0732">Signal</keyword>
<sequence>MTRITQLLLATTVVFATACGNTADGAKEDTKNAAEATSEAASSAGAAMDAAGETADVKSALMADATVDAGDINVDTNKDTKTVTLNGSVKSEAQKARAEVVAKTKAPEYTVVNNLVVK</sequence>
<proteinExistence type="predicted"/>